<sequence length="728" mass="82285">MRRETQNLRWRLLHTAMILVVTFGSGQGEVPCPGRCRSCVSGEADCSRKSLSTPPSLFPPNTTVINLERNRIRVLGSRTFTRLPSLEELKVAGNRISILSNDAFGYINLGRNQIRRLGENDLAPLINLHSVDLRSNLISSVHPRAFKELTSLRYLYMSNNPIVRMPLMEFGSQVLQMVDMSRCQLAAIPKPLPASVTDLRLGHNSITQVNQTDLSSVTDLQILSLNDNQMTFFADRAITHLTQLSELFLRNNRMVYIPRNLPNALKMLYMDGNNIQEIQAGVFGSESELVSLSLQSNAINSIQPNTFAGMSFLDTINFQNNQIMALETDAFVDLPSLTTLMFSNNPLQRIADGAFRNLGRLERLYMVYIMTEEDVQLEYNFLPEMLRLQSLNLMGSPGLAESLMNILPEGHLTPLGELQSLDISYNTLQFIPPRVRELFPNVTSIPLDSNPLRCTHALAWLQDWMEEDGSTVTFYKAEEPMCHTPLRLRGRTLSSISSDEWADESEIGILTQTDDASVRNAAGFGGGMARDQPPEARKPEKGAKVKAYSKKYRGRDERDKKQAKKKAWHNEIELAKSERKSKKVKDVQKGKFPEKKSSESEQRSAVGKPTAQASLVEERAKLLNRAKAGKMKRKGRKGGMKGGKRRRGQRARKDRKGKGKKGKGRNRRRKEKKNRPSKKDRERKRRRRITTYKSKRGGGEEEDGEDDDDDNDDDDDDDDDDDNNLALV</sequence>
<gene>
    <name evidence="6" type="ORF">PoB_001829100</name>
</gene>
<feature type="compositionally biased region" description="Basic residues" evidence="4">
    <location>
        <begin position="622"/>
        <end position="696"/>
    </location>
</feature>
<dbReference type="PANTHER" id="PTHR24366:SF161">
    <property type="entry name" value="TIR DOMAIN-CONTAINING PROTEIN"/>
    <property type="match status" value="1"/>
</dbReference>
<keyword evidence="2 5" id="KW-0732">Signal</keyword>
<feature type="region of interest" description="Disordered" evidence="4">
    <location>
        <begin position="518"/>
        <end position="728"/>
    </location>
</feature>
<feature type="chain" id="PRO_5043842394" evidence="5">
    <location>
        <begin position="29"/>
        <end position="728"/>
    </location>
</feature>
<feature type="compositionally biased region" description="Basic and acidic residues" evidence="4">
    <location>
        <begin position="568"/>
        <end position="602"/>
    </location>
</feature>
<feature type="compositionally biased region" description="Basic and acidic residues" evidence="4">
    <location>
        <begin position="532"/>
        <end position="543"/>
    </location>
</feature>
<organism evidence="6 7">
    <name type="scientific">Plakobranchus ocellatus</name>
    <dbReference type="NCBI Taxonomy" id="259542"/>
    <lineage>
        <taxon>Eukaryota</taxon>
        <taxon>Metazoa</taxon>
        <taxon>Spiralia</taxon>
        <taxon>Lophotrochozoa</taxon>
        <taxon>Mollusca</taxon>
        <taxon>Gastropoda</taxon>
        <taxon>Heterobranchia</taxon>
        <taxon>Euthyneura</taxon>
        <taxon>Panpulmonata</taxon>
        <taxon>Sacoglossa</taxon>
        <taxon>Placobranchoidea</taxon>
        <taxon>Plakobranchidae</taxon>
        <taxon>Plakobranchus</taxon>
    </lineage>
</organism>
<dbReference type="SUPFAM" id="SSF52058">
    <property type="entry name" value="L domain-like"/>
    <property type="match status" value="2"/>
</dbReference>
<evidence type="ECO:0000256" key="1">
    <source>
        <dbReference type="ARBA" id="ARBA00022614"/>
    </source>
</evidence>
<evidence type="ECO:0000313" key="7">
    <source>
        <dbReference type="Proteomes" id="UP000735302"/>
    </source>
</evidence>
<evidence type="ECO:0000256" key="4">
    <source>
        <dbReference type="SAM" id="MobiDB-lite"/>
    </source>
</evidence>
<evidence type="ECO:0000313" key="6">
    <source>
        <dbReference type="EMBL" id="GFN91785.1"/>
    </source>
</evidence>
<evidence type="ECO:0000256" key="3">
    <source>
        <dbReference type="ARBA" id="ARBA00022737"/>
    </source>
</evidence>
<dbReference type="InterPro" id="IPR032675">
    <property type="entry name" value="LRR_dom_sf"/>
</dbReference>
<evidence type="ECO:0000256" key="5">
    <source>
        <dbReference type="SAM" id="SignalP"/>
    </source>
</evidence>
<reference evidence="6 7" key="1">
    <citation type="journal article" date="2021" name="Elife">
        <title>Chloroplast acquisition without the gene transfer in kleptoplastic sea slugs, Plakobranchus ocellatus.</title>
        <authorList>
            <person name="Maeda T."/>
            <person name="Takahashi S."/>
            <person name="Yoshida T."/>
            <person name="Shimamura S."/>
            <person name="Takaki Y."/>
            <person name="Nagai Y."/>
            <person name="Toyoda A."/>
            <person name="Suzuki Y."/>
            <person name="Arimoto A."/>
            <person name="Ishii H."/>
            <person name="Satoh N."/>
            <person name="Nishiyama T."/>
            <person name="Hasebe M."/>
            <person name="Maruyama T."/>
            <person name="Minagawa J."/>
            <person name="Obokata J."/>
            <person name="Shigenobu S."/>
        </authorList>
    </citation>
    <scope>NUCLEOTIDE SEQUENCE [LARGE SCALE GENOMIC DNA]</scope>
</reference>
<dbReference type="InterPro" id="IPR001611">
    <property type="entry name" value="Leu-rich_rpt"/>
</dbReference>
<name>A0AAV3Z7C2_9GAST</name>
<dbReference type="Proteomes" id="UP000735302">
    <property type="component" value="Unassembled WGS sequence"/>
</dbReference>
<keyword evidence="1" id="KW-0433">Leucine-rich repeat</keyword>
<dbReference type="Gene3D" id="3.80.10.10">
    <property type="entry name" value="Ribonuclease Inhibitor"/>
    <property type="match status" value="4"/>
</dbReference>
<keyword evidence="7" id="KW-1185">Reference proteome</keyword>
<dbReference type="PANTHER" id="PTHR24366">
    <property type="entry name" value="IG(IMMUNOGLOBULIN) AND LRR(LEUCINE RICH REPEAT) DOMAINS"/>
    <property type="match status" value="1"/>
</dbReference>
<evidence type="ECO:0000256" key="2">
    <source>
        <dbReference type="ARBA" id="ARBA00022729"/>
    </source>
</evidence>
<dbReference type="EMBL" id="BLXT01002163">
    <property type="protein sequence ID" value="GFN91785.1"/>
    <property type="molecule type" value="Genomic_DNA"/>
</dbReference>
<comment type="caution">
    <text evidence="6">The sequence shown here is derived from an EMBL/GenBank/DDBJ whole genome shotgun (WGS) entry which is preliminary data.</text>
</comment>
<dbReference type="InterPro" id="IPR003591">
    <property type="entry name" value="Leu-rich_rpt_typical-subtyp"/>
</dbReference>
<proteinExistence type="predicted"/>
<dbReference type="AlphaFoldDB" id="A0AAV3Z7C2"/>
<feature type="signal peptide" evidence="5">
    <location>
        <begin position="1"/>
        <end position="28"/>
    </location>
</feature>
<protein>
    <submittedName>
        <fullName evidence="6">Leucine-rich repeat-like protein</fullName>
    </submittedName>
</protein>
<dbReference type="SMART" id="SM00369">
    <property type="entry name" value="LRR_TYP"/>
    <property type="match status" value="10"/>
</dbReference>
<accession>A0AAV3Z7C2</accession>
<dbReference type="Pfam" id="PF13855">
    <property type="entry name" value="LRR_8"/>
    <property type="match status" value="4"/>
</dbReference>
<keyword evidence="3" id="KW-0677">Repeat</keyword>
<feature type="compositionally biased region" description="Acidic residues" evidence="4">
    <location>
        <begin position="700"/>
        <end position="728"/>
    </location>
</feature>